<dbReference type="SUPFAM" id="SSF51391">
    <property type="entry name" value="Thiamin phosphate synthase"/>
    <property type="match status" value="1"/>
</dbReference>
<dbReference type="GO" id="GO:0004789">
    <property type="term" value="F:thiamine-phosphate diphosphorylase activity"/>
    <property type="evidence" value="ECO:0007669"/>
    <property type="project" value="TreeGrafter"/>
</dbReference>
<dbReference type="InterPro" id="IPR022998">
    <property type="entry name" value="ThiamineP_synth_TenI"/>
</dbReference>
<evidence type="ECO:0000256" key="2">
    <source>
        <dbReference type="ARBA" id="ARBA00022977"/>
    </source>
</evidence>
<feature type="region of interest" description="Disordered" evidence="3">
    <location>
        <begin position="271"/>
        <end position="292"/>
    </location>
</feature>
<keyword evidence="2" id="KW-0784">Thiamine biosynthesis</keyword>
<dbReference type="Proteomes" id="UP001295423">
    <property type="component" value="Unassembled WGS sequence"/>
</dbReference>
<evidence type="ECO:0000256" key="3">
    <source>
        <dbReference type="SAM" id="MobiDB-lite"/>
    </source>
</evidence>
<proteinExistence type="predicted"/>
<dbReference type="GO" id="GO:0009228">
    <property type="term" value="P:thiamine biosynthetic process"/>
    <property type="evidence" value="ECO:0007669"/>
    <property type="project" value="UniProtKB-KW"/>
</dbReference>
<dbReference type="PANTHER" id="PTHR20857">
    <property type="entry name" value="THIAMINE-PHOSPHATE PYROPHOSPHORYLASE"/>
    <property type="match status" value="1"/>
</dbReference>
<protein>
    <recommendedName>
        <fullName evidence="4">Thiamine phosphate synthase/TenI domain-containing protein</fullName>
    </recommendedName>
</protein>
<evidence type="ECO:0000259" key="4">
    <source>
        <dbReference type="Pfam" id="PF02581"/>
    </source>
</evidence>
<feature type="domain" description="Thiamine phosphate synthase/TenI" evidence="4">
    <location>
        <begin position="115"/>
        <end position="250"/>
    </location>
</feature>
<comment type="pathway">
    <text evidence="1">Cofactor biosynthesis; thiamine diphosphate biosynthesis.</text>
</comment>
<evidence type="ECO:0000313" key="6">
    <source>
        <dbReference type="Proteomes" id="UP001295423"/>
    </source>
</evidence>
<evidence type="ECO:0000256" key="1">
    <source>
        <dbReference type="ARBA" id="ARBA00004948"/>
    </source>
</evidence>
<evidence type="ECO:0000313" key="5">
    <source>
        <dbReference type="EMBL" id="CAJ1954712.1"/>
    </source>
</evidence>
<dbReference type="PANTHER" id="PTHR20857:SF23">
    <property type="entry name" value="THIAMINE BIOSYNTHETIC BIFUNCTIONAL ENZYME"/>
    <property type="match status" value="1"/>
</dbReference>
<keyword evidence="6" id="KW-1185">Reference proteome</keyword>
<reference evidence="5" key="1">
    <citation type="submission" date="2023-08" db="EMBL/GenBank/DDBJ databases">
        <authorList>
            <person name="Audoor S."/>
            <person name="Bilcke G."/>
        </authorList>
    </citation>
    <scope>NUCLEOTIDE SEQUENCE</scope>
</reference>
<dbReference type="Gene3D" id="3.20.20.70">
    <property type="entry name" value="Aldolase class I"/>
    <property type="match status" value="1"/>
</dbReference>
<name>A0AAD2JJN2_9STRA</name>
<dbReference type="CDD" id="cd00564">
    <property type="entry name" value="TMP_TenI"/>
    <property type="match status" value="1"/>
</dbReference>
<dbReference type="InterPro" id="IPR036206">
    <property type="entry name" value="ThiamineP_synth_sf"/>
</dbReference>
<gene>
    <name evidence="5" type="ORF">CYCCA115_LOCUS15304</name>
</gene>
<organism evidence="5 6">
    <name type="scientific">Cylindrotheca closterium</name>
    <dbReference type="NCBI Taxonomy" id="2856"/>
    <lineage>
        <taxon>Eukaryota</taxon>
        <taxon>Sar</taxon>
        <taxon>Stramenopiles</taxon>
        <taxon>Ochrophyta</taxon>
        <taxon>Bacillariophyta</taxon>
        <taxon>Bacillariophyceae</taxon>
        <taxon>Bacillariophycidae</taxon>
        <taxon>Bacillariales</taxon>
        <taxon>Bacillariaceae</taxon>
        <taxon>Cylindrotheca</taxon>
    </lineage>
</organism>
<accession>A0AAD2JJN2</accession>
<comment type="caution">
    <text evidence="5">The sequence shown here is derived from an EMBL/GenBank/DDBJ whole genome shotgun (WGS) entry which is preliminary data.</text>
</comment>
<dbReference type="AlphaFoldDB" id="A0AAD2JJN2"/>
<dbReference type="GO" id="GO:0005737">
    <property type="term" value="C:cytoplasm"/>
    <property type="evidence" value="ECO:0007669"/>
    <property type="project" value="TreeGrafter"/>
</dbReference>
<dbReference type="InterPro" id="IPR013785">
    <property type="entry name" value="Aldolase_TIM"/>
</dbReference>
<feature type="compositionally biased region" description="Basic and acidic residues" evidence="3">
    <location>
        <begin position="277"/>
        <end position="292"/>
    </location>
</feature>
<sequence>MNASSSDDDTSLSTVPSSSTCWLAIITELDACETNTRMEESYSAIAKAVAEQPDDISLVSIRLKPSDSAHVMERAVELTKRLVRLSENCKDGGKVGVEDQVLLPCPSFKVVCSSDWVEAAVLGGAHGVHVKEHHLSQVPYIRERLTVANSNSPIWIGTSAHSVESALNSYREYQPDYYFVGTCFLTASHPEKTSEADLEGPSLPGTVQQALKVAAKSAPPKVMAIGGIDASNCHIPVELGADGVAVIRAVLQAKDPAKAVADMQSRMKVAVKSSMTTERDLKSATEATHHHE</sequence>
<dbReference type="EMBL" id="CAKOGP040001869">
    <property type="protein sequence ID" value="CAJ1954712.1"/>
    <property type="molecule type" value="Genomic_DNA"/>
</dbReference>
<dbReference type="Pfam" id="PF02581">
    <property type="entry name" value="TMP-TENI"/>
    <property type="match status" value="1"/>
</dbReference>